<comment type="similarity">
    <text evidence="2 6">Belongs to the plant self-incompatibility (S1) protein family.</text>
</comment>
<name>A0AA41SN00_PAPNU</name>
<feature type="signal peptide" evidence="6">
    <location>
        <begin position="1"/>
        <end position="33"/>
    </location>
</feature>
<keyword evidence="5 6" id="KW-0732">Signal</keyword>
<dbReference type="PANTHER" id="PTHR31232">
    <property type="match status" value="1"/>
</dbReference>
<evidence type="ECO:0000256" key="5">
    <source>
        <dbReference type="ARBA" id="ARBA00022729"/>
    </source>
</evidence>
<dbReference type="GO" id="GO:0060320">
    <property type="term" value="P:rejection of self pollen"/>
    <property type="evidence" value="ECO:0007669"/>
    <property type="project" value="UniProtKB-KW"/>
</dbReference>
<organism evidence="7 8">
    <name type="scientific">Papaver nudicaule</name>
    <name type="common">Iceland poppy</name>
    <dbReference type="NCBI Taxonomy" id="74823"/>
    <lineage>
        <taxon>Eukaryota</taxon>
        <taxon>Viridiplantae</taxon>
        <taxon>Streptophyta</taxon>
        <taxon>Embryophyta</taxon>
        <taxon>Tracheophyta</taxon>
        <taxon>Spermatophyta</taxon>
        <taxon>Magnoliopsida</taxon>
        <taxon>Ranunculales</taxon>
        <taxon>Papaveraceae</taxon>
        <taxon>Papaveroideae</taxon>
        <taxon>Papaver</taxon>
    </lineage>
</organism>
<reference evidence="7" key="1">
    <citation type="submission" date="2022-03" db="EMBL/GenBank/DDBJ databases">
        <title>A functionally conserved STORR gene fusion in Papaver species that diverged 16.8 million years ago.</title>
        <authorList>
            <person name="Catania T."/>
        </authorList>
    </citation>
    <scope>NUCLEOTIDE SEQUENCE</scope>
    <source>
        <strain evidence="7">S-191538</strain>
    </source>
</reference>
<accession>A0AA41SN00</accession>
<dbReference type="EMBL" id="JAJJMA010188622">
    <property type="protein sequence ID" value="MCL7038261.1"/>
    <property type="molecule type" value="Genomic_DNA"/>
</dbReference>
<dbReference type="Pfam" id="PF05938">
    <property type="entry name" value="Self-incomp_S1"/>
    <property type="match status" value="1"/>
</dbReference>
<evidence type="ECO:0000313" key="7">
    <source>
        <dbReference type="EMBL" id="MCL7038261.1"/>
    </source>
</evidence>
<feature type="chain" id="PRO_5041480884" description="S-protein homolog" evidence="6">
    <location>
        <begin position="34"/>
        <end position="148"/>
    </location>
</feature>
<dbReference type="Proteomes" id="UP001177140">
    <property type="component" value="Unassembled WGS sequence"/>
</dbReference>
<dbReference type="GO" id="GO:0005576">
    <property type="term" value="C:extracellular region"/>
    <property type="evidence" value="ECO:0007669"/>
    <property type="project" value="UniProtKB-SubCell"/>
</dbReference>
<comment type="caution">
    <text evidence="7">The sequence shown here is derived from an EMBL/GenBank/DDBJ whole genome shotgun (WGS) entry which is preliminary data.</text>
</comment>
<dbReference type="InterPro" id="IPR010264">
    <property type="entry name" value="Self-incomp_S1"/>
</dbReference>
<evidence type="ECO:0000256" key="6">
    <source>
        <dbReference type="RuleBase" id="RU367044"/>
    </source>
</evidence>
<sequence length="148" mass="17005">MSTSFLVSRGSGGTIFFFTLLTLSLFSAQSVDGVRHTVTVENDIDPNVPLTIHCWSSEDDLGEHTLNYKQQFSWRFRINFFGSTTFVCDLSWQDPAKGYQSNSIHFTAYNAKRDMKKHCLIDCMWSVRRDGGYYGDGAEFPFEKMFSY</sequence>
<gene>
    <name evidence="7" type="ORF">MKW94_023373</name>
</gene>
<evidence type="ECO:0000313" key="8">
    <source>
        <dbReference type="Proteomes" id="UP001177140"/>
    </source>
</evidence>
<evidence type="ECO:0000256" key="2">
    <source>
        <dbReference type="ARBA" id="ARBA00005581"/>
    </source>
</evidence>
<evidence type="ECO:0000256" key="1">
    <source>
        <dbReference type="ARBA" id="ARBA00004613"/>
    </source>
</evidence>
<comment type="subcellular location">
    <subcellularLocation>
        <location evidence="1 6">Secreted</location>
    </subcellularLocation>
</comment>
<keyword evidence="4 6" id="KW-0964">Secreted</keyword>
<protein>
    <recommendedName>
        <fullName evidence="6">S-protein homolog</fullName>
    </recommendedName>
</protein>
<evidence type="ECO:0000256" key="4">
    <source>
        <dbReference type="ARBA" id="ARBA00022525"/>
    </source>
</evidence>
<keyword evidence="8" id="KW-1185">Reference proteome</keyword>
<dbReference type="PANTHER" id="PTHR31232:SF32">
    <property type="entry name" value="S-PROTEIN HOMOLOG"/>
    <property type="match status" value="1"/>
</dbReference>
<dbReference type="AlphaFoldDB" id="A0AA41SN00"/>
<evidence type="ECO:0000256" key="3">
    <source>
        <dbReference type="ARBA" id="ARBA00022471"/>
    </source>
</evidence>
<proteinExistence type="inferred from homology"/>
<keyword evidence="3 6" id="KW-0713">Self-incompatibility</keyword>